<organism evidence="1 2">
    <name type="scientific">Steinernema hermaphroditum</name>
    <dbReference type="NCBI Taxonomy" id="289476"/>
    <lineage>
        <taxon>Eukaryota</taxon>
        <taxon>Metazoa</taxon>
        <taxon>Ecdysozoa</taxon>
        <taxon>Nematoda</taxon>
        <taxon>Chromadorea</taxon>
        <taxon>Rhabditida</taxon>
        <taxon>Tylenchina</taxon>
        <taxon>Panagrolaimomorpha</taxon>
        <taxon>Strongyloidoidea</taxon>
        <taxon>Steinernematidae</taxon>
        <taxon>Steinernema</taxon>
    </lineage>
</organism>
<evidence type="ECO:0000313" key="2">
    <source>
        <dbReference type="Proteomes" id="UP001175271"/>
    </source>
</evidence>
<accession>A0AA39HXY0</accession>
<evidence type="ECO:0000313" key="1">
    <source>
        <dbReference type="EMBL" id="KAK0412963.1"/>
    </source>
</evidence>
<protein>
    <submittedName>
        <fullName evidence="1">Uncharacterized protein</fullName>
    </submittedName>
</protein>
<dbReference type="AlphaFoldDB" id="A0AA39HXY0"/>
<comment type="caution">
    <text evidence="1">The sequence shown here is derived from an EMBL/GenBank/DDBJ whole genome shotgun (WGS) entry which is preliminary data.</text>
</comment>
<reference evidence="1" key="1">
    <citation type="submission" date="2023-06" db="EMBL/GenBank/DDBJ databases">
        <title>Genomic analysis of the entomopathogenic nematode Steinernema hermaphroditum.</title>
        <authorList>
            <person name="Schwarz E.M."/>
            <person name="Heppert J.K."/>
            <person name="Baniya A."/>
            <person name="Schwartz H.T."/>
            <person name="Tan C.-H."/>
            <person name="Antoshechkin I."/>
            <person name="Sternberg P.W."/>
            <person name="Goodrich-Blair H."/>
            <person name="Dillman A.R."/>
        </authorList>
    </citation>
    <scope>NUCLEOTIDE SEQUENCE</scope>
    <source>
        <strain evidence="1">PS9179</strain>
        <tissue evidence="1">Whole animal</tissue>
    </source>
</reference>
<keyword evidence="2" id="KW-1185">Reference proteome</keyword>
<name>A0AA39HXY0_9BILA</name>
<gene>
    <name evidence="1" type="ORF">QR680_006511</name>
</gene>
<sequence>MFLWRGVCSEQTDKYKIGRLLNRRTLTADAFKSGHFADEVSFLERKLSQLRWLAPSGCSGSFPRCSLSPAELYPSAMKATSTVI</sequence>
<dbReference type="EMBL" id="JAUCMV010000003">
    <property type="protein sequence ID" value="KAK0412963.1"/>
    <property type="molecule type" value="Genomic_DNA"/>
</dbReference>
<dbReference type="Proteomes" id="UP001175271">
    <property type="component" value="Unassembled WGS sequence"/>
</dbReference>
<proteinExistence type="predicted"/>